<evidence type="ECO:0000313" key="1">
    <source>
        <dbReference type="EMBL" id="SDU89327.1"/>
    </source>
</evidence>
<organism evidence="1 2">
    <name type="scientific">Pseudomonas mucidolens</name>
    <dbReference type="NCBI Taxonomy" id="46679"/>
    <lineage>
        <taxon>Bacteria</taxon>
        <taxon>Pseudomonadati</taxon>
        <taxon>Pseudomonadota</taxon>
        <taxon>Gammaproteobacteria</taxon>
        <taxon>Pseudomonadales</taxon>
        <taxon>Pseudomonadaceae</taxon>
        <taxon>Pseudomonas</taxon>
    </lineage>
</organism>
<gene>
    <name evidence="1" type="ORF">SAMN05216202_1196</name>
</gene>
<sequence>MAKITIKERKLLTATKFCVSRRSVADEAETLDLLHRKPLPPFRGDQPTSCVLRKKRSSTFLVIISV</sequence>
<accession>A0A1H2M7S8</accession>
<dbReference type="Proteomes" id="UP000198600">
    <property type="component" value="Chromosome I"/>
</dbReference>
<name>A0A1H2M7S8_9PSED</name>
<dbReference type="EMBL" id="LT629802">
    <property type="protein sequence ID" value="SDU89327.1"/>
    <property type="molecule type" value="Genomic_DNA"/>
</dbReference>
<dbReference type="AlphaFoldDB" id="A0A1H2M7S8"/>
<keyword evidence="2" id="KW-1185">Reference proteome</keyword>
<protein>
    <submittedName>
        <fullName evidence="1">Uncharacterized protein</fullName>
    </submittedName>
</protein>
<proteinExistence type="predicted"/>
<reference evidence="2" key="1">
    <citation type="submission" date="2016-10" db="EMBL/GenBank/DDBJ databases">
        <authorList>
            <person name="Varghese N."/>
            <person name="Submissions S."/>
        </authorList>
    </citation>
    <scope>NUCLEOTIDE SEQUENCE [LARGE SCALE GENOMIC DNA]</scope>
    <source>
        <strain evidence="2">LMG 2223</strain>
    </source>
</reference>
<evidence type="ECO:0000313" key="2">
    <source>
        <dbReference type="Proteomes" id="UP000198600"/>
    </source>
</evidence>